<comment type="function">
    <text evidence="2 9">Catalyzes the dehydration of D-mannonate.</text>
</comment>
<protein>
    <recommendedName>
        <fullName evidence="5 9">Mannonate dehydratase</fullName>
        <ecNumber evidence="5 9">4.2.1.8</ecNumber>
    </recommendedName>
    <alternativeName>
        <fullName evidence="9">D-mannonate hydro-lyase</fullName>
    </alternativeName>
</protein>
<dbReference type="SUPFAM" id="SSF51658">
    <property type="entry name" value="Xylose isomerase-like"/>
    <property type="match status" value="1"/>
</dbReference>
<dbReference type="NCBIfam" id="TIGR00695">
    <property type="entry name" value="uxuA"/>
    <property type="match status" value="1"/>
</dbReference>
<keyword evidence="7 9" id="KW-0464">Manganese</keyword>
<comment type="catalytic activity">
    <reaction evidence="1 9">
        <text>D-mannonate = 2-dehydro-3-deoxy-D-gluconate + H2O</text>
        <dbReference type="Rhea" id="RHEA:20097"/>
        <dbReference type="ChEBI" id="CHEBI:15377"/>
        <dbReference type="ChEBI" id="CHEBI:17767"/>
        <dbReference type="ChEBI" id="CHEBI:57990"/>
        <dbReference type="EC" id="4.2.1.8"/>
    </reaction>
</comment>
<evidence type="ECO:0000313" key="11">
    <source>
        <dbReference type="Proteomes" id="UP000319555"/>
    </source>
</evidence>
<evidence type="ECO:0000256" key="5">
    <source>
        <dbReference type="ARBA" id="ARBA00012927"/>
    </source>
</evidence>
<evidence type="ECO:0000256" key="2">
    <source>
        <dbReference type="ARBA" id="ARBA00002713"/>
    </source>
</evidence>
<gene>
    <name evidence="9" type="primary">uxuA</name>
    <name evidence="10" type="ORF">SAMN06265380_1241</name>
</gene>
<comment type="pathway">
    <text evidence="3 9">Carbohydrate metabolism; pentose and glucuronate interconversion.</text>
</comment>
<dbReference type="Pfam" id="PF03786">
    <property type="entry name" value="UxuA"/>
    <property type="match status" value="1"/>
</dbReference>
<dbReference type="UniPathway" id="UPA00246"/>
<dbReference type="Proteomes" id="UP000319555">
    <property type="component" value="Unassembled WGS sequence"/>
</dbReference>
<dbReference type="GO" id="GO:0042840">
    <property type="term" value="P:D-glucuronate catabolic process"/>
    <property type="evidence" value="ECO:0007669"/>
    <property type="project" value="TreeGrafter"/>
</dbReference>
<sequence length="411" mass="45476">MKQTWRWFGPSDAISIGEIRQTGATGIVSALHHVPTGEVWPVEHIKERQQQIEQPGGVPSGLTWDVVESVPVSEAIKSQTGPVRQHLEMYKESLRNLAECGIHTVCYNFMPVLDWTRTDLSHPLPHGGHAMRFDLLDFVMFDCFILCRQRAEQDYSAVIIEAARARFADLGDGDRLKLSNNIVAGLPGANDNWSLEDVKRNLEAYVGVTPETLRSNLVDFLSEVVPTAEDLGVRLCCHPDDPPFPLLGLPRVMSSQSDYATVLDAVDSPANGATLCTGSLGVAEDFDPVSFIAQHGHRIHFVHLRNTVRDGSSDRNRHSFSESEHLAGDTDMVATIRALMVEETRRRNQGRSDYEIPMRPDHGHALLNDLTRPSQPGYPLIGRMRGLAELRGVMHGCTLISPGSDANIRGI</sequence>
<dbReference type="PIRSF" id="PIRSF016049">
    <property type="entry name" value="Man_dehyd"/>
    <property type="match status" value="1"/>
</dbReference>
<evidence type="ECO:0000256" key="3">
    <source>
        <dbReference type="ARBA" id="ARBA00004892"/>
    </source>
</evidence>
<evidence type="ECO:0000256" key="1">
    <source>
        <dbReference type="ARBA" id="ARBA00001794"/>
    </source>
</evidence>
<dbReference type="EC" id="4.2.1.8" evidence="5 9"/>
<evidence type="ECO:0000256" key="7">
    <source>
        <dbReference type="ARBA" id="ARBA00023211"/>
    </source>
</evidence>
<dbReference type="NCBIfam" id="NF003027">
    <property type="entry name" value="PRK03906.1"/>
    <property type="match status" value="1"/>
</dbReference>
<organism evidence="10 11">
    <name type="scientific">Ruegeria faecimaris</name>
    <dbReference type="NCBI Taxonomy" id="686389"/>
    <lineage>
        <taxon>Bacteria</taxon>
        <taxon>Pseudomonadati</taxon>
        <taxon>Pseudomonadota</taxon>
        <taxon>Alphaproteobacteria</taxon>
        <taxon>Rhodobacterales</taxon>
        <taxon>Roseobacteraceae</taxon>
        <taxon>Ruegeria</taxon>
    </lineage>
</organism>
<dbReference type="PANTHER" id="PTHR30387">
    <property type="entry name" value="MANNONATE DEHYDRATASE"/>
    <property type="match status" value="1"/>
</dbReference>
<dbReference type="InterPro" id="IPR036237">
    <property type="entry name" value="Xyl_isomerase-like_sf"/>
</dbReference>
<comment type="similarity">
    <text evidence="4 9">Belongs to the mannonate dehydratase family.</text>
</comment>
<name>A0A521FHE8_9RHOB</name>
<dbReference type="GO" id="GO:0008198">
    <property type="term" value="F:ferrous iron binding"/>
    <property type="evidence" value="ECO:0007669"/>
    <property type="project" value="TreeGrafter"/>
</dbReference>
<proteinExistence type="inferred from homology"/>
<dbReference type="OrthoDB" id="9780250at2"/>
<evidence type="ECO:0000256" key="8">
    <source>
        <dbReference type="ARBA" id="ARBA00023239"/>
    </source>
</evidence>
<comment type="cofactor">
    <cofactor evidence="9">
        <name>Fe(2+)</name>
        <dbReference type="ChEBI" id="CHEBI:29033"/>
    </cofactor>
    <cofactor evidence="9">
        <name>Mn(2+)</name>
        <dbReference type="ChEBI" id="CHEBI:29035"/>
    </cofactor>
</comment>
<keyword evidence="6 9" id="KW-0408">Iron</keyword>
<dbReference type="EMBL" id="FXTE01000024">
    <property type="protein sequence ID" value="SMO95459.1"/>
    <property type="molecule type" value="Genomic_DNA"/>
</dbReference>
<dbReference type="AlphaFoldDB" id="A0A521FHE8"/>
<accession>A0A521FHE8</accession>
<dbReference type="GO" id="GO:0030145">
    <property type="term" value="F:manganese ion binding"/>
    <property type="evidence" value="ECO:0007669"/>
    <property type="project" value="TreeGrafter"/>
</dbReference>
<keyword evidence="8 9" id="KW-0456">Lyase</keyword>
<dbReference type="Gene3D" id="3.20.20.150">
    <property type="entry name" value="Divalent-metal-dependent TIM barrel enzymes"/>
    <property type="match status" value="1"/>
</dbReference>
<dbReference type="RefSeq" id="WP_142640364.1">
    <property type="nucleotide sequence ID" value="NZ_CANLVA010000024.1"/>
</dbReference>
<dbReference type="HAMAP" id="MF_00106">
    <property type="entry name" value="UxuA"/>
    <property type="match status" value="1"/>
</dbReference>
<dbReference type="PANTHER" id="PTHR30387:SF2">
    <property type="entry name" value="MANNONATE DEHYDRATASE"/>
    <property type="match status" value="1"/>
</dbReference>
<reference evidence="10 11" key="1">
    <citation type="submission" date="2017-05" db="EMBL/GenBank/DDBJ databases">
        <authorList>
            <person name="Varghese N."/>
            <person name="Submissions S."/>
        </authorList>
    </citation>
    <scope>NUCLEOTIDE SEQUENCE [LARGE SCALE GENOMIC DNA]</scope>
    <source>
        <strain evidence="10 11">DSM 28009</strain>
    </source>
</reference>
<dbReference type="InterPro" id="IPR004628">
    <property type="entry name" value="Man_deHydtase"/>
</dbReference>
<evidence type="ECO:0000256" key="6">
    <source>
        <dbReference type="ARBA" id="ARBA00023004"/>
    </source>
</evidence>
<evidence type="ECO:0000256" key="9">
    <source>
        <dbReference type="HAMAP-Rule" id="MF_00106"/>
    </source>
</evidence>
<keyword evidence="11" id="KW-1185">Reference proteome</keyword>
<evidence type="ECO:0000256" key="4">
    <source>
        <dbReference type="ARBA" id="ARBA00007389"/>
    </source>
</evidence>
<evidence type="ECO:0000313" key="10">
    <source>
        <dbReference type="EMBL" id="SMO95459.1"/>
    </source>
</evidence>
<dbReference type="GO" id="GO:0008927">
    <property type="term" value="F:mannonate dehydratase activity"/>
    <property type="evidence" value="ECO:0007669"/>
    <property type="project" value="UniProtKB-UniRule"/>
</dbReference>